<dbReference type="Proteomes" id="UP000278222">
    <property type="component" value="Unassembled WGS sequence"/>
</dbReference>
<feature type="signal peptide" evidence="2">
    <location>
        <begin position="1"/>
        <end position="26"/>
    </location>
</feature>
<feature type="chain" id="PRO_5018080362" evidence="2">
    <location>
        <begin position="27"/>
        <end position="340"/>
    </location>
</feature>
<evidence type="ECO:0000256" key="2">
    <source>
        <dbReference type="SAM" id="SignalP"/>
    </source>
</evidence>
<organism evidence="3 4">
    <name type="scientific">Stella humosa</name>
    <dbReference type="NCBI Taxonomy" id="94"/>
    <lineage>
        <taxon>Bacteria</taxon>
        <taxon>Pseudomonadati</taxon>
        <taxon>Pseudomonadota</taxon>
        <taxon>Alphaproteobacteria</taxon>
        <taxon>Rhodospirillales</taxon>
        <taxon>Stellaceae</taxon>
        <taxon>Stella</taxon>
    </lineage>
</organism>
<dbReference type="RefSeq" id="WP_142235901.1">
    <property type="nucleotide sequence ID" value="NZ_AP019700.1"/>
</dbReference>
<dbReference type="AlphaFoldDB" id="A0A3N1LNF7"/>
<keyword evidence="4" id="KW-1185">Reference proteome</keyword>
<keyword evidence="1 2" id="KW-0732">Signal</keyword>
<evidence type="ECO:0000256" key="1">
    <source>
        <dbReference type="ARBA" id="ARBA00022729"/>
    </source>
</evidence>
<proteinExistence type="predicted"/>
<sequence length="340" mass="37440">MTRFIRLASMFALALAAFAPASPAAAQQKHQWKFVSIIPAGQDAFIDRFKELAAEITKQTGGQVDVMFHAAGELPYKGPEHLRVTAKGMIEMSEVVGSMGFGDAPPLVLGDLPYLALNDEERTVLRGIMWPEIYAALRKQGVEPISWGAYPPRNIVLREPVKGLADIKGRKIRTAGGLESDYVKQWGAAPSFVVWAEVYPATQRGIVDGVLTAAVAVETSKLYEVAPHFLKIDGPVAHFYVTVNADSWSKLTPELQKTVRGVGDWWADRWQKLVVDEADNGAIKRMQEKGQIKSLVQVPPESHIETRRNLIPIYRAYVKDKVGAQGSAALERALTALKLQ</sequence>
<dbReference type="PANTHER" id="PTHR33376">
    <property type="match status" value="1"/>
</dbReference>
<evidence type="ECO:0000313" key="4">
    <source>
        <dbReference type="Proteomes" id="UP000278222"/>
    </source>
</evidence>
<protein>
    <submittedName>
        <fullName evidence="3">TRAP-type C4-dicarboxylate transport system substrate-binding protein</fullName>
    </submittedName>
</protein>
<dbReference type="InterPro" id="IPR018389">
    <property type="entry name" value="DctP_fam"/>
</dbReference>
<dbReference type="Gene3D" id="3.40.190.170">
    <property type="entry name" value="Bacterial extracellular solute-binding protein, family 7"/>
    <property type="match status" value="1"/>
</dbReference>
<accession>A0A3N1LNF7</accession>
<dbReference type="NCBIfam" id="NF037995">
    <property type="entry name" value="TRAP_S1"/>
    <property type="match status" value="1"/>
</dbReference>
<gene>
    <name evidence="3" type="ORF">EDC65_2613</name>
</gene>
<comment type="caution">
    <text evidence="3">The sequence shown here is derived from an EMBL/GenBank/DDBJ whole genome shotgun (WGS) entry which is preliminary data.</text>
</comment>
<reference evidence="3 4" key="1">
    <citation type="submission" date="2018-11" db="EMBL/GenBank/DDBJ databases">
        <title>Genomic Encyclopedia of Type Strains, Phase IV (KMG-IV): sequencing the most valuable type-strain genomes for metagenomic binning, comparative biology and taxonomic classification.</title>
        <authorList>
            <person name="Goeker M."/>
        </authorList>
    </citation>
    <scope>NUCLEOTIDE SEQUENCE [LARGE SCALE GENOMIC DNA]</scope>
    <source>
        <strain evidence="3 4">DSM 5900</strain>
    </source>
</reference>
<name>A0A3N1LNF7_9PROT</name>
<dbReference type="EMBL" id="RJKX01000014">
    <property type="protein sequence ID" value="ROP90755.1"/>
    <property type="molecule type" value="Genomic_DNA"/>
</dbReference>
<dbReference type="InterPro" id="IPR038404">
    <property type="entry name" value="TRAP_DctP_sf"/>
</dbReference>
<dbReference type="Pfam" id="PF03480">
    <property type="entry name" value="DctP"/>
    <property type="match status" value="1"/>
</dbReference>
<dbReference type="PANTHER" id="PTHR33376:SF5">
    <property type="entry name" value="EXTRACYTOPLASMIC SOLUTE RECEPTOR PROTEIN"/>
    <property type="match status" value="1"/>
</dbReference>
<dbReference type="GO" id="GO:0055085">
    <property type="term" value="P:transmembrane transport"/>
    <property type="evidence" value="ECO:0007669"/>
    <property type="project" value="InterPro"/>
</dbReference>
<evidence type="ECO:0000313" key="3">
    <source>
        <dbReference type="EMBL" id="ROP90755.1"/>
    </source>
</evidence>
<dbReference type="OrthoDB" id="9799287at2"/>